<feature type="chain" id="PRO_5016323120" description="Oxidoreductase" evidence="1">
    <location>
        <begin position="19"/>
        <end position="349"/>
    </location>
</feature>
<feature type="signal peptide" evidence="1">
    <location>
        <begin position="1"/>
        <end position="18"/>
    </location>
</feature>
<organism evidence="2 3">
    <name type="scientific">Flavobacterium aciduliphilum</name>
    <dbReference type="NCBI Taxonomy" id="1101402"/>
    <lineage>
        <taxon>Bacteria</taxon>
        <taxon>Pseudomonadati</taxon>
        <taxon>Bacteroidota</taxon>
        <taxon>Flavobacteriia</taxon>
        <taxon>Flavobacteriales</taxon>
        <taxon>Flavobacteriaceae</taxon>
        <taxon>Flavobacterium</taxon>
    </lineage>
</organism>
<name>A0A328Y843_9FLAO</name>
<dbReference type="EMBL" id="QLSZ01000013">
    <property type="protein sequence ID" value="RAR70079.1"/>
    <property type="molecule type" value="Genomic_DNA"/>
</dbReference>
<protein>
    <recommendedName>
        <fullName evidence="4">Oxidoreductase</fullName>
    </recommendedName>
</protein>
<keyword evidence="3" id="KW-1185">Reference proteome</keyword>
<comment type="caution">
    <text evidence="2">The sequence shown here is derived from an EMBL/GenBank/DDBJ whole genome shotgun (WGS) entry which is preliminary data.</text>
</comment>
<dbReference type="Proteomes" id="UP000248840">
    <property type="component" value="Unassembled WGS sequence"/>
</dbReference>
<sequence length="349" mass="39292">MKRLFILFLICFQSFVFSQTNLQSISYPKNISLDTLLTDVISIRAITVSPEFVWYAADKNRVGVINLKSGYKEEIKIEHDGLTLEFRSIAQTKKYIFILCVGTPALLFRLSKDLTQYDLVYREEHEKVFYDSMQFWNEQEGMAIGDPTDSCLSLIRTHDGGMTWNKLTCEKSPKIIEGEAAFASSNTNLISKKNCLWVVTGGKKARVFCSNKQGTIWTSFDTPIQQGSSMSGIFTADFYDKYHGCIAGGDYENPSDNLKNIAFTSNGGKTWSIPNNVLDFGYTSCVQYVPYSNGRQLLVVGSSGVFYTSDTGFTWRKVANDSSLFTIRFISKKVAIVAGKNKIVRLRLN</sequence>
<evidence type="ECO:0008006" key="4">
    <source>
        <dbReference type="Google" id="ProtNLM"/>
    </source>
</evidence>
<dbReference type="InterPro" id="IPR036278">
    <property type="entry name" value="Sialidase_sf"/>
</dbReference>
<dbReference type="PANTHER" id="PTHR47199">
    <property type="entry name" value="PHOTOSYSTEM II STABILITY/ASSEMBLY FACTOR HCF136, CHLOROPLASTIC"/>
    <property type="match status" value="1"/>
</dbReference>
<dbReference type="InterPro" id="IPR015943">
    <property type="entry name" value="WD40/YVTN_repeat-like_dom_sf"/>
</dbReference>
<dbReference type="Gene3D" id="2.130.10.10">
    <property type="entry name" value="YVTN repeat-like/Quinoprotein amine dehydrogenase"/>
    <property type="match status" value="1"/>
</dbReference>
<dbReference type="RefSeq" id="WP_112114041.1">
    <property type="nucleotide sequence ID" value="NZ_QLSZ01000013.1"/>
</dbReference>
<keyword evidence="1" id="KW-0732">Signal</keyword>
<dbReference type="SUPFAM" id="SSF50939">
    <property type="entry name" value="Sialidases"/>
    <property type="match status" value="1"/>
</dbReference>
<dbReference type="CDD" id="cd15482">
    <property type="entry name" value="Sialidase_non-viral"/>
    <property type="match status" value="1"/>
</dbReference>
<evidence type="ECO:0000313" key="2">
    <source>
        <dbReference type="EMBL" id="RAR70079.1"/>
    </source>
</evidence>
<gene>
    <name evidence="2" type="ORF">CLV55_11368</name>
</gene>
<evidence type="ECO:0000256" key="1">
    <source>
        <dbReference type="SAM" id="SignalP"/>
    </source>
</evidence>
<dbReference type="AlphaFoldDB" id="A0A328Y843"/>
<accession>A0A328Y843</accession>
<proteinExistence type="predicted"/>
<dbReference type="PANTHER" id="PTHR47199:SF2">
    <property type="entry name" value="PHOTOSYSTEM II STABILITY_ASSEMBLY FACTOR HCF136, CHLOROPLASTIC"/>
    <property type="match status" value="1"/>
</dbReference>
<dbReference type="OrthoDB" id="9813892at2"/>
<evidence type="ECO:0000313" key="3">
    <source>
        <dbReference type="Proteomes" id="UP000248840"/>
    </source>
</evidence>
<reference evidence="2 3" key="1">
    <citation type="submission" date="2018-06" db="EMBL/GenBank/DDBJ databases">
        <title>Genomic Encyclopedia of Archaeal and Bacterial Type Strains, Phase II (KMG-II): from individual species to whole genera.</title>
        <authorList>
            <person name="Goeker M."/>
        </authorList>
    </citation>
    <scope>NUCLEOTIDE SEQUENCE [LARGE SCALE GENOMIC DNA]</scope>
    <source>
        <strain evidence="2 3">DSM 25663</strain>
    </source>
</reference>